<feature type="compositionally biased region" description="Pro residues" evidence="1">
    <location>
        <begin position="24"/>
        <end position="36"/>
    </location>
</feature>
<evidence type="ECO:0008006" key="4">
    <source>
        <dbReference type="Google" id="ProtNLM"/>
    </source>
</evidence>
<organism evidence="2 3">
    <name type="scientific">Micromonospora echinofusca</name>
    <dbReference type="NCBI Taxonomy" id="47858"/>
    <lineage>
        <taxon>Bacteria</taxon>
        <taxon>Bacillati</taxon>
        <taxon>Actinomycetota</taxon>
        <taxon>Actinomycetes</taxon>
        <taxon>Micromonosporales</taxon>
        <taxon>Micromonosporaceae</taxon>
        <taxon>Micromonospora</taxon>
    </lineage>
</organism>
<accession>A0ABS3VSH9</accession>
<dbReference type="EMBL" id="WVUH01000126">
    <property type="protein sequence ID" value="MBO4207485.1"/>
    <property type="molecule type" value="Genomic_DNA"/>
</dbReference>
<evidence type="ECO:0000313" key="2">
    <source>
        <dbReference type="EMBL" id="MBO4207485.1"/>
    </source>
</evidence>
<reference evidence="2 3" key="1">
    <citation type="submission" date="2019-12" db="EMBL/GenBank/DDBJ databases">
        <title>Whole genome sequencing of endophytic Actinobacterium Micromonospora sp. MPMI6T.</title>
        <authorList>
            <person name="Evv R."/>
            <person name="Podile A.R."/>
        </authorList>
    </citation>
    <scope>NUCLEOTIDE SEQUENCE [LARGE SCALE GENOMIC DNA]</scope>
    <source>
        <strain evidence="2 3">MPMI6</strain>
    </source>
</reference>
<proteinExistence type="predicted"/>
<feature type="non-terminal residue" evidence="2">
    <location>
        <position position="119"/>
    </location>
</feature>
<protein>
    <recommendedName>
        <fullName evidence="4">Coenzyme PQQ synthesis protein D (PqqD)</fullName>
    </recommendedName>
</protein>
<evidence type="ECO:0000313" key="3">
    <source>
        <dbReference type="Proteomes" id="UP000823521"/>
    </source>
</evidence>
<gene>
    <name evidence="2" type="ORF">GSF22_15920</name>
</gene>
<evidence type="ECO:0000256" key="1">
    <source>
        <dbReference type="SAM" id="MobiDB-lite"/>
    </source>
</evidence>
<sequence>MNSGSSWPGQFDLDDPLHLVECPAGPPPTGLRPVPPGRELHPDQPVRPAPGVHWADCDGELVALDLNTDRFVALGRYASTVVTAALASPAPPPAHPQARAVLDSLAARGLLVSATGPAV</sequence>
<dbReference type="Proteomes" id="UP000823521">
    <property type="component" value="Unassembled WGS sequence"/>
</dbReference>
<feature type="region of interest" description="Disordered" evidence="1">
    <location>
        <begin position="1"/>
        <end position="49"/>
    </location>
</feature>
<keyword evidence="3" id="KW-1185">Reference proteome</keyword>
<name>A0ABS3VSH9_MICEH</name>
<comment type="caution">
    <text evidence="2">The sequence shown here is derived from an EMBL/GenBank/DDBJ whole genome shotgun (WGS) entry which is preliminary data.</text>
</comment>
<dbReference type="RefSeq" id="WP_208814378.1">
    <property type="nucleotide sequence ID" value="NZ_WVUH01000126.1"/>
</dbReference>